<comment type="subunit">
    <text evidence="4">Homodimer. Polymerizes to form a dynamic ring structure in a strictly GTP-dependent manner. Interacts directly with several other division proteins.</text>
</comment>
<dbReference type="AlphaFoldDB" id="M1PEM8"/>
<organism evidence="10 11">
    <name type="scientific">Desulfocapsa sulfexigens (strain DSM 10523 / SB164P1)</name>
    <dbReference type="NCBI Taxonomy" id="1167006"/>
    <lineage>
        <taxon>Bacteria</taxon>
        <taxon>Pseudomonadati</taxon>
        <taxon>Thermodesulfobacteriota</taxon>
        <taxon>Desulfobulbia</taxon>
        <taxon>Desulfobulbales</taxon>
        <taxon>Desulfocapsaceae</taxon>
        <taxon>Desulfocapsa</taxon>
    </lineage>
</organism>
<dbReference type="KEGG" id="dsf:UWK_03481"/>
<feature type="domain" description="Tubulin/FtsZ GTPase" evidence="8">
    <location>
        <begin position="13"/>
        <end position="205"/>
    </location>
</feature>
<keyword evidence="4" id="KW-0963">Cytoplasm</keyword>
<dbReference type="STRING" id="1167006.UWK_03481"/>
<reference evidence="11" key="1">
    <citation type="journal article" date="2013" name="Stand. Genomic Sci.">
        <title>Complete genome sequence of Desulfocapsa sulfexigens, a marine deltaproteobacterium specialized in disproportionating inorganic sulfur compounds.</title>
        <authorList>
            <person name="Finster K.W."/>
            <person name="Kjeldsen K.U."/>
            <person name="Kube M."/>
            <person name="Reinhardt R."/>
            <person name="Mussmann M."/>
            <person name="Amann R."/>
            <person name="Schreiber L."/>
        </authorList>
    </citation>
    <scope>NUCLEOTIDE SEQUENCE [LARGE SCALE GENOMIC DNA]</scope>
    <source>
        <strain evidence="11">DSM 10523 / SB164P1</strain>
    </source>
</reference>
<dbReference type="InterPro" id="IPR018316">
    <property type="entry name" value="Tubulin/FtsZ_2-layer-sand-dom"/>
</dbReference>
<comment type="similarity">
    <text evidence="1 4 6">Belongs to the FtsZ family.</text>
</comment>
<proteinExistence type="inferred from homology"/>
<dbReference type="PRINTS" id="PR00423">
    <property type="entry name" value="CELLDVISFTSZ"/>
</dbReference>
<evidence type="ECO:0000256" key="6">
    <source>
        <dbReference type="RuleBase" id="RU000631"/>
    </source>
</evidence>
<gene>
    <name evidence="4" type="primary">ftsZ</name>
    <name evidence="10" type="ordered locus">UWK_03481</name>
</gene>
<comment type="subcellular location">
    <subcellularLocation>
        <location evidence="4">Cytoplasm</location>
    </subcellularLocation>
    <text evidence="4">Assembles at midcell at the inner surface of the cytoplasmic membrane.</text>
</comment>
<keyword evidence="4 6" id="KW-0717">Septation</keyword>
<dbReference type="CDD" id="cd02201">
    <property type="entry name" value="FtsZ_type1"/>
    <property type="match status" value="1"/>
</dbReference>
<dbReference type="EMBL" id="CP003985">
    <property type="protein sequence ID" value="AGF79997.1"/>
    <property type="molecule type" value="Genomic_DNA"/>
</dbReference>
<dbReference type="NCBIfam" id="TIGR00065">
    <property type="entry name" value="ftsZ"/>
    <property type="match status" value="1"/>
</dbReference>
<dbReference type="SUPFAM" id="SSF52490">
    <property type="entry name" value="Tubulin nucleotide-binding domain-like"/>
    <property type="match status" value="1"/>
</dbReference>
<dbReference type="Pfam" id="PF12327">
    <property type="entry name" value="FtsZ_C"/>
    <property type="match status" value="1"/>
</dbReference>
<dbReference type="PROSITE" id="PS01135">
    <property type="entry name" value="FTSZ_2"/>
    <property type="match status" value="1"/>
</dbReference>
<dbReference type="OrthoDB" id="9813375at2"/>
<dbReference type="GO" id="GO:0032153">
    <property type="term" value="C:cell division site"/>
    <property type="evidence" value="ECO:0007669"/>
    <property type="project" value="UniProtKB-UniRule"/>
</dbReference>
<feature type="binding site" evidence="4">
    <location>
        <position position="139"/>
    </location>
    <ligand>
        <name>GTP</name>
        <dbReference type="ChEBI" id="CHEBI:37565"/>
    </ligand>
</feature>
<protein>
    <recommendedName>
        <fullName evidence="4 5">Cell division protein FtsZ</fullName>
    </recommendedName>
</protein>
<dbReference type="GO" id="GO:0000917">
    <property type="term" value="P:division septum assembly"/>
    <property type="evidence" value="ECO:0007669"/>
    <property type="project" value="UniProtKB-KW"/>
</dbReference>
<evidence type="ECO:0000256" key="5">
    <source>
        <dbReference type="NCBIfam" id="TIGR00065"/>
    </source>
</evidence>
<comment type="function">
    <text evidence="4 6">Essential cell division protein that forms a contractile ring structure (Z ring) at the future cell division site. The regulation of the ring assembly controls the timing and the location of cell division. One of the functions of the FtsZ ring is to recruit other cell division proteins to the septum to produce a new cell wall between the dividing cells. Binds GTP and shows GTPase activity.</text>
</comment>
<evidence type="ECO:0000256" key="2">
    <source>
        <dbReference type="ARBA" id="ARBA00022741"/>
    </source>
</evidence>
<evidence type="ECO:0000259" key="8">
    <source>
        <dbReference type="SMART" id="SM00864"/>
    </source>
</evidence>
<dbReference type="Gene3D" id="3.30.1330.20">
    <property type="entry name" value="Tubulin/FtsZ, C-terminal domain"/>
    <property type="match status" value="1"/>
</dbReference>
<dbReference type="RefSeq" id="WP_015405679.1">
    <property type="nucleotide sequence ID" value="NC_020304.1"/>
</dbReference>
<dbReference type="eggNOG" id="COG0206">
    <property type="taxonomic scope" value="Bacteria"/>
</dbReference>
<keyword evidence="11" id="KW-1185">Reference proteome</keyword>
<evidence type="ECO:0000313" key="11">
    <source>
        <dbReference type="Proteomes" id="UP000011721"/>
    </source>
</evidence>
<evidence type="ECO:0000256" key="7">
    <source>
        <dbReference type="SAM" id="MobiDB-lite"/>
    </source>
</evidence>
<feature type="binding site" evidence="4">
    <location>
        <position position="187"/>
    </location>
    <ligand>
        <name>GTP</name>
        <dbReference type="ChEBI" id="CHEBI:37565"/>
    </ligand>
</feature>
<sequence length="410" mass="43397">MPFRMAETEGVAVVKVIGVGGGGGNAINTMVEHRLQGVEFITANTDKQALDQSCADVCLQIGPGITKGLGAGADPETGEQSALESIDELTKSLKGADMVFVAAGLGGGTGTGAAPIVAKIAREMGALTVAVVTKPFHFEGKFRMRNAEQGWEQLRKYADTIITVPNDRLLSLMQKNSKLSDMLSMADKVLLQAVKGITDLINVPGLMNADFADLRTVMREVGPAIMGSGSAVGENRATEAANRAIDNQLLEDVGIDGARGLLINISASEESFTMAEFMEASALIQDKVDDEAKVVIGALYDDALGDELHVTVIATGVGESVPKKKELVQVNIPEKSGGIQAANENEGRPGNPTPAPPNQRRGSSIFPSSNFNGFENHGISSGDPLQSNKENKPWNEDYMETPTYLRKKAN</sequence>
<feature type="binding site" evidence="4">
    <location>
        <position position="143"/>
    </location>
    <ligand>
        <name>GTP</name>
        <dbReference type="ChEBI" id="CHEBI:37565"/>
    </ligand>
</feature>
<feature type="region of interest" description="Disordered" evidence="7">
    <location>
        <begin position="338"/>
        <end position="410"/>
    </location>
</feature>
<dbReference type="GO" id="GO:0051258">
    <property type="term" value="P:protein polymerization"/>
    <property type="evidence" value="ECO:0007669"/>
    <property type="project" value="UniProtKB-UniRule"/>
</dbReference>
<dbReference type="SUPFAM" id="SSF55307">
    <property type="entry name" value="Tubulin C-terminal domain-like"/>
    <property type="match status" value="1"/>
</dbReference>
<feature type="binding site" evidence="4">
    <location>
        <begin position="21"/>
        <end position="25"/>
    </location>
    <ligand>
        <name>GTP</name>
        <dbReference type="ChEBI" id="CHEBI:37565"/>
    </ligand>
</feature>
<dbReference type="GO" id="GO:0043093">
    <property type="term" value="P:FtsZ-dependent cytokinesis"/>
    <property type="evidence" value="ECO:0007669"/>
    <property type="project" value="UniProtKB-UniRule"/>
</dbReference>
<name>M1PEM8_DESSD</name>
<keyword evidence="4 6" id="KW-0131">Cell cycle</keyword>
<dbReference type="GO" id="GO:0003924">
    <property type="term" value="F:GTPase activity"/>
    <property type="evidence" value="ECO:0007669"/>
    <property type="project" value="UniProtKB-UniRule"/>
</dbReference>
<dbReference type="PATRIC" id="fig|1167006.5.peg.3744"/>
<feature type="compositionally biased region" description="Polar residues" evidence="7">
    <location>
        <begin position="360"/>
        <end position="373"/>
    </location>
</feature>
<evidence type="ECO:0000256" key="4">
    <source>
        <dbReference type="HAMAP-Rule" id="MF_00909"/>
    </source>
</evidence>
<evidence type="ECO:0000256" key="3">
    <source>
        <dbReference type="ARBA" id="ARBA00023134"/>
    </source>
</evidence>
<dbReference type="Proteomes" id="UP000011721">
    <property type="component" value="Chromosome"/>
</dbReference>
<dbReference type="InterPro" id="IPR024757">
    <property type="entry name" value="FtsZ_C"/>
</dbReference>
<keyword evidence="4 6" id="KW-0132">Cell division</keyword>
<dbReference type="PANTHER" id="PTHR30314:SF3">
    <property type="entry name" value="MITOCHONDRIAL DIVISION PROTEIN FSZA"/>
    <property type="match status" value="1"/>
</dbReference>
<evidence type="ECO:0000256" key="1">
    <source>
        <dbReference type="ARBA" id="ARBA00009690"/>
    </source>
</evidence>
<dbReference type="Gene3D" id="3.40.50.1440">
    <property type="entry name" value="Tubulin/FtsZ, GTPase domain"/>
    <property type="match status" value="1"/>
</dbReference>
<dbReference type="GO" id="GO:0005737">
    <property type="term" value="C:cytoplasm"/>
    <property type="evidence" value="ECO:0007669"/>
    <property type="project" value="UniProtKB-SubCell"/>
</dbReference>
<dbReference type="FunFam" id="3.40.50.1440:FF:000001">
    <property type="entry name" value="Cell division protein FtsZ"/>
    <property type="match status" value="1"/>
</dbReference>
<dbReference type="HOGENOM" id="CLU_024865_0_2_7"/>
<dbReference type="InterPro" id="IPR045061">
    <property type="entry name" value="FtsZ/CetZ"/>
</dbReference>
<feature type="domain" description="Tubulin/FtsZ 2-layer sandwich" evidence="9">
    <location>
        <begin position="207"/>
        <end position="326"/>
    </location>
</feature>
<dbReference type="SMART" id="SM00864">
    <property type="entry name" value="Tubulin"/>
    <property type="match status" value="1"/>
</dbReference>
<evidence type="ECO:0000313" key="10">
    <source>
        <dbReference type="EMBL" id="AGF79997.1"/>
    </source>
</evidence>
<dbReference type="InterPro" id="IPR037103">
    <property type="entry name" value="Tubulin/FtsZ-like_C"/>
</dbReference>
<dbReference type="InterPro" id="IPR000158">
    <property type="entry name" value="Cell_div_FtsZ"/>
</dbReference>
<dbReference type="InterPro" id="IPR008280">
    <property type="entry name" value="Tub_FtsZ_C"/>
</dbReference>
<accession>M1PEM8</accession>
<dbReference type="Pfam" id="PF00091">
    <property type="entry name" value="Tubulin"/>
    <property type="match status" value="1"/>
</dbReference>
<dbReference type="HAMAP" id="MF_00909">
    <property type="entry name" value="FtsZ"/>
    <property type="match status" value="1"/>
</dbReference>
<dbReference type="PANTHER" id="PTHR30314">
    <property type="entry name" value="CELL DIVISION PROTEIN FTSZ-RELATED"/>
    <property type="match status" value="1"/>
</dbReference>
<dbReference type="GO" id="GO:0005525">
    <property type="term" value="F:GTP binding"/>
    <property type="evidence" value="ECO:0007669"/>
    <property type="project" value="UniProtKB-UniRule"/>
</dbReference>
<evidence type="ECO:0000259" key="9">
    <source>
        <dbReference type="SMART" id="SM00865"/>
    </source>
</evidence>
<dbReference type="InterPro" id="IPR003008">
    <property type="entry name" value="Tubulin_FtsZ_GTPase"/>
</dbReference>
<dbReference type="SMART" id="SM00865">
    <property type="entry name" value="Tubulin_C"/>
    <property type="match status" value="1"/>
</dbReference>
<dbReference type="InterPro" id="IPR020805">
    <property type="entry name" value="Cell_div_FtsZ_CS"/>
</dbReference>
<keyword evidence="2 4" id="KW-0547">Nucleotide-binding</keyword>
<feature type="binding site" evidence="4">
    <location>
        <begin position="108"/>
        <end position="110"/>
    </location>
    <ligand>
        <name>GTP</name>
        <dbReference type="ChEBI" id="CHEBI:37565"/>
    </ligand>
</feature>
<dbReference type="PROSITE" id="PS01134">
    <property type="entry name" value="FTSZ_1"/>
    <property type="match status" value="1"/>
</dbReference>
<keyword evidence="3 4" id="KW-0342">GTP-binding</keyword>
<dbReference type="InterPro" id="IPR036525">
    <property type="entry name" value="Tubulin/FtsZ_GTPase_sf"/>
</dbReference>